<dbReference type="Proteomes" id="UP000216752">
    <property type="component" value="Chromosome"/>
</dbReference>
<reference evidence="2" key="1">
    <citation type="submission" date="2024-05" db="EMBL/GenBank/DDBJ databases">
        <title>Isolation and characterization of Sporomusa carbonis sp. nov., a carboxydotrophic hydrogenogen in the genus of Sporomusa isolated from a charcoal burning pile.</title>
        <authorList>
            <person name="Boeer T."/>
            <person name="Rosenbaum F."/>
            <person name="Eysell L."/>
            <person name="Mueller V."/>
            <person name="Daniel R."/>
            <person name="Poehlein A."/>
        </authorList>
    </citation>
    <scope>NUCLEOTIDE SEQUENCE [LARGE SCALE GENOMIC DNA]</scope>
    <source>
        <strain evidence="2">DSM 10669</strain>
    </source>
</reference>
<proteinExistence type="predicted"/>
<dbReference type="Pfam" id="PF12728">
    <property type="entry name" value="HTH_17"/>
    <property type="match status" value="1"/>
</dbReference>
<protein>
    <recommendedName>
        <fullName evidence="1">Helix-turn-helix domain-containing protein</fullName>
    </recommendedName>
</protein>
<sequence>MTMLTETELEQKDMPTNGIGELHPLADAKELIFNNVVSHSTIQRMAKRKEFPAFKLLGGKWYFILEIAQEWLVEKNLQNGYNISNLSLQYVKGA</sequence>
<dbReference type="EMBL" id="CP155573">
    <property type="protein sequence ID" value="XFO69043.1"/>
    <property type="molecule type" value="Genomic_DNA"/>
</dbReference>
<evidence type="ECO:0000313" key="2">
    <source>
        <dbReference type="EMBL" id="XFO69043.1"/>
    </source>
</evidence>
<accession>A0ABZ3IUJ0</accession>
<gene>
    <name evidence="2" type="ORF">SPSIL_052710</name>
</gene>
<organism evidence="2 3">
    <name type="scientific">Sporomusa silvacetica DSM 10669</name>
    <dbReference type="NCBI Taxonomy" id="1123289"/>
    <lineage>
        <taxon>Bacteria</taxon>
        <taxon>Bacillati</taxon>
        <taxon>Bacillota</taxon>
        <taxon>Negativicutes</taxon>
        <taxon>Selenomonadales</taxon>
        <taxon>Sporomusaceae</taxon>
        <taxon>Sporomusa</taxon>
    </lineage>
</organism>
<dbReference type="InterPro" id="IPR041657">
    <property type="entry name" value="HTH_17"/>
</dbReference>
<evidence type="ECO:0000313" key="3">
    <source>
        <dbReference type="Proteomes" id="UP000216752"/>
    </source>
</evidence>
<feature type="domain" description="Helix-turn-helix" evidence="1">
    <location>
        <begin position="37"/>
        <end position="64"/>
    </location>
</feature>
<name>A0ABZ3IUJ0_9FIRM</name>
<dbReference type="RefSeq" id="WP_094604493.1">
    <property type="nucleotide sequence ID" value="NZ_CP155573.1"/>
</dbReference>
<keyword evidence="3" id="KW-1185">Reference proteome</keyword>
<evidence type="ECO:0000259" key="1">
    <source>
        <dbReference type="Pfam" id="PF12728"/>
    </source>
</evidence>